<accession>A0A2U1MZY8</accession>
<keyword evidence="1" id="KW-0378">Hydrolase</keyword>
<comment type="caution">
    <text evidence="1">The sequence shown here is derived from an EMBL/GenBank/DDBJ whole genome shotgun (WGS) entry which is preliminary data.</text>
</comment>
<gene>
    <name evidence="1" type="ORF">CTI12_AA321640</name>
</gene>
<dbReference type="OrthoDB" id="1935586at2759"/>
<evidence type="ECO:0000313" key="1">
    <source>
        <dbReference type="EMBL" id="PWA66819.1"/>
    </source>
</evidence>
<evidence type="ECO:0000313" key="2">
    <source>
        <dbReference type="Proteomes" id="UP000245207"/>
    </source>
</evidence>
<protein>
    <submittedName>
        <fullName evidence="1">NB-ARC, P-loop containing nucleoside triphosphate hydrolase</fullName>
    </submittedName>
</protein>
<reference evidence="1 2" key="1">
    <citation type="journal article" date="2018" name="Mol. Plant">
        <title>The genome of Artemisia annua provides insight into the evolution of Asteraceae family and artemisinin biosynthesis.</title>
        <authorList>
            <person name="Shen Q."/>
            <person name="Zhang L."/>
            <person name="Liao Z."/>
            <person name="Wang S."/>
            <person name="Yan T."/>
            <person name="Shi P."/>
            <person name="Liu M."/>
            <person name="Fu X."/>
            <person name="Pan Q."/>
            <person name="Wang Y."/>
            <person name="Lv Z."/>
            <person name="Lu X."/>
            <person name="Zhang F."/>
            <person name="Jiang W."/>
            <person name="Ma Y."/>
            <person name="Chen M."/>
            <person name="Hao X."/>
            <person name="Li L."/>
            <person name="Tang Y."/>
            <person name="Lv G."/>
            <person name="Zhou Y."/>
            <person name="Sun X."/>
            <person name="Brodelius P.E."/>
            <person name="Rose J.K.C."/>
            <person name="Tang K."/>
        </authorList>
    </citation>
    <scope>NUCLEOTIDE SEQUENCE [LARGE SCALE GENOMIC DNA]</scope>
    <source>
        <strain evidence="2">cv. Huhao1</strain>
        <tissue evidence="1">Leaf</tissue>
    </source>
</reference>
<sequence length="105" mass="11868">MSLPVFGFVPKKVQDFVEGLHKVHKVVRDNLGRANSKYKQDATQKRRHVDYEVGGFVWAILTKDRFPVGEYNKLSAKRLILDAVARIRYSLKPATLGLRSSVSGP</sequence>
<dbReference type="EMBL" id="PKPP01003956">
    <property type="protein sequence ID" value="PWA66819.1"/>
    <property type="molecule type" value="Genomic_DNA"/>
</dbReference>
<keyword evidence="2" id="KW-1185">Reference proteome</keyword>
<proteinExistence type="predicted"/>
<dbReference type="AlphaFoldDB" id="A0A2U1MZY8"/>
<name>A0A2U1MZY8_ARTAN</name>
<organism evidence="1 2">
    <name type="scientific">Artemisia annua</name>
    <name type="common">Sweet wormwood</name>
    <dbReference type="NCBI Taxonomy" id="35608"/>
    <lineage>
        <taxon>Eukaryota</taxon>
        <taxon>Viridiplantae</taxon>
        <taxon>Streptophyta</taxon>
        <taxon>Embryophyta</taxon>
        <taxon>Tracheophyta</taxon>
        <taxon>Spermatophyta</taxon>
        <taxon>Magnoliopsida</taxon>
        <taxon>eudicotyledons</taxon>
        <taxon>Gunneridae</taxon>
        <taxon>Pentapetalae</taxon>
        <taxon>asterids</taxon>
        <taxon>campanulids</taxon>
        <taxon>Asterales</taxon>
        <taxon>Asteraceae</taxon>
        <taxon>Asteroideae</taxon>
        <taxon>Anthemideae</taxon>
        <taxon>Artemisiinae</taxon>
        <taxon>Artemisia</taxon>
    </lineage>
</organism>
<dbReference type="Proteomes" id="UP000245207">
    <property type="component" value="Unassembled WGS sequence"/>
</dbReference>
<dbReference type="GO" id="GO:0016787">
    <property type="term" value="F:hydrolase activity"/>
    <property type="evidence" value="ECO:0007669"/>
    <property type="project" value="UniProtKB-KW"/>
</dbReference>